<reference evidence="2 3" key="1">
    <citation type="journal article" date="2020" name="Antonie Van Leeuwenhoek">
        <title>Stenotrophomonas cyclobalanopsidis sp. nov., isolated from the leaf spot disease of Cyclobalanopsis patelliformis.</title>
        <authorList>
            <person name="Bian D.R."/>
            <person name="Xue H."/>
            <person name="Piao C.G."/>
            <person name="Li Y."/>
        </authorList>
    </citation>
    <scope>NUCLEOTIDE SEQUENCE [LARGE SCALE GENOMIC DNA]</scope>
    <source>
        <strain evidence="2 3">TPQG1-4</strain>
    </source>
</reference>
<organism evidence="2 3">
    <name type="scientific">Stenotrophomonas cyclobalanopsidis</name>
    <dbReference type="NCBI Taxonomy" id="2771362"/>
    <lineage>
        <taxon>Bacteria</taxon>
        <taxon>Pseudomonadati</taxon>
        <taxon>Pseudomonadota</taxon>
        <taxon>Gammaproteobacteria</taxon>
        <taxon>Lysobacterales</taxon>
        <taxon>Lysobacteraceae</taxon>
        <taxon>Stenotrophomonas</taxon>
    </lineage>
</organism>
<feature type="region of interest" description="Disordered" evidence="1">
    <location>
        <begin position="158"/>
        <end position="231"/>
    </location>
</feature>
<evidence type="ECO:0000313" key="2">
    <source>
        <dbReference type="EMBL" id="KAA8997791.1"/>
    </source>
</evidence>
<protein>
    <submittedName>
        <fullName evidence="2">Uncharacterized protein</fullName>
    </submittedName>
</protein>
<name>A0ABQ6T034_9GAMM</name>
<evidence type="ECO:0000313" key="3">
    <source>
        <dbReference type="Proteomes" id="UP000326367"/>
    </source>
</evidence>
<comment type="caution">
    <text evidence="2">The sequence shown here is derived from an EMBL/GenBank/DDBJ whole genome shotgun (WGS) entry which is preliminary data.</text>
</comment>
<accession>A0ABQ6T034</accession>
<evidence type="ECO:0000256" key="1">
    <source>
        <dbReference type="SAM" id="MobiDB-lite"/>
    </source>
</evidence>
<gene>
    <name evidence="2" type="ORF">FJU31_10795</name>
</gene>
<sequence>MITIQAYPDGIECTWLGMDQRGTVAAFVTSGEGEIPTALLMQANVDLRNIETLLMDLPVTGDVNLRVSVARPDDFLDMACRGLYVYDWSGSKYVLVAEPEIAIQISDLDDKFKAIAKHAAFDLIEFPKWDTISVGSMMEAVQPGMWISGNFIESGRVESSQFAGSDPAPGHATETAPAKKEAPRPSGSRGALFQLHSVTTTPGMARRYRPLRRTDPAGPWCGRGPGRWRRC</sequence>
<dbReference type="Proteomes" id="UP000326367">
    <property type="component" value="Unassembled WGS sequence"/>
</dbReference>
<keyword evidence="3" id="KW-1185">Reference proteome</keyword>
<dbReference type="RefSeq" id="WP_150454748.1">
    <property type="nucleotide sequence ID" value="NZ_VYKI01000012.1"/>
</dbReference>
<dbReference type="EMBL" id="VYKI01000012">
    <property type="protein sequence ID" value="KAA8997791.1"/>
    <property type="molecule type" value="Genomic_DNA"/>
</dbReference>
<proteinExistence type="predicted"/>